<evidence type="ECO:0000259" key="7">
    <source>
        <dbReference type="Pfam" id="PF00370"/>
    </source>
</evidence>
<accession>A0ABU6IWI3</accession>
<dbReference type="InterPro" id="IPR013449">
    <property type="entry name" value="Rhamnulokinase"/>
</dbReference>
<organism evidence="8 9">
    <name type="scientific">Adlercreutzia shanghongiae</name>
    <dbReference type="NCBI Taxonomy" id="3111773"/>
    <lineage>
        <taxon>Bacteria</taxon>
        <taxon>Bacillati</taxon>
        <taxon>Actinomycetota</taxon>
        <taxon>Coriobacteriia</taxon>
        <taxon>Eggerthellales</taxon>
        <taxon>Eggerthellaceae</taxon>
        <taxon>Adlercreutzia</taxon>
    </lineage>
</organism>
<dbReference type="PANTHER" id="PTHR43095">
    <property type="entry name" value="SUGAR KINASE"/>
    <property type="match status" value="1"/>
</dbReference>
<dbReference type="Proteomes" id="UP001343724">
    <property type="component" value="Unassembled WGS sequence"/>
</dbReference>
<sequence length="286" mass="31194">MAQEALGVRADCYAAVDIGASSGRVVVGYVEDGRIRLEEVHRFDNRQVRRGGHDCWDLELLSSELVRGLARCKEEGFAPKSVGIDTWGVDFVLLDAEDNLVGDAVAYRDARTGGMYEVADAIMAPEELYRRTGIQRQPFNTIYQFLALQRENPEQLETADAFLMIPDYLNFLLTGVKAVEYTNASTTGLLNAETGAWDETVMEAFGIPRRLFPNVTHAGACLGPVRPEVAQAIGYDTRVVLPATHDTGSAYLAVPACEPPAVFLSSGTWSLLGVENRSPICAEGAF</sequence>
<dbReference type="InterPro" id="IPR050406">
    <property type="entry name" value="FGGY_Carb_Kinase"/>
</dbReference>
<keyword evidence="9" id="KW-1185">Reference proteome</keyword>
<comment type="caution">
    <text evidence="8">The sequence shown here is derived from an EMBL/GenBank/DDBJ whole genome shotgun (WGS) entry which is preliminary data.</text>
</comment>
<dbReference type="GO" id="GO:0016301">
    <property type="term" value="F:kinase activity"/>
    <property type="evidence" value="ECO:0007669"/>
    <property type="project" value="UniProtKB-KW"/>
</dbReference>
<dbReference type="Gene3D" id="3.30.420.40">
    <property type="match status" value="2"/>
</dbReference>
<dbReference type="Pfam" id="PF00370">
    <property type="entry name" value="FGGY_N"/>
    <property type="match status" value="1"/>
</dbReference>
<evidence type="ECO:0000256" key="6">
    <source>
        <dbReference type="ARBA" id="ARBA00023308"/>
    </source>
</evidence>
<evidence type="ECO:0000256" key="2">
    <source>
        <dbReference type="ARBA" id="ARBA00022679"/>
    </source>
</evidence>
<dbReference type="EMBL" id="JAYMFH010000002">
    <property type="protein sequence ID" value="MEC4294179.1"/>
    <property type="molecule type" value="Genomic_DNA"/>
</dbReference>
<gene>
    <name evidence="8" type="ORF">VJ920_02510</name>
</gene>
<dbReference type="SUPFAM" id="SSF53067">
    <property type="entry name" value="Actin-like ATPase domain"/>
    <property type="match status" value="1"/>
</dbReference>
<evidence type="ECO:0000313" key="8">
    <source>
        <dbReference type="EMBL" id="MEC4294179.1"/>
    </source>
</evidence>
<dbReference type="InterPro" id="IPR018484">
    <property type="entry name" value="FGGY_N"/>
</dbReference>
<reference evidence="8 9" key="1">
    <citation type="submission" date="2024-01" db="EMBL/GenBank/DDBJ databases">
        <title>novel species in genus Adlercreutzia.</title>
        <authorList>
            <person name="Liu X."/>
        </authorList>
    </citation>
    <scope>NUCLEOTIDE SEQUENCE [LARGE SCALE GENOMIC DNA]</scope>
    <source>
        <strain evidence="8 9">R22</strain>
    </source>
</reference>
<evidence type="ECO:0000256" key="4">
    <source>
        <dbReference type="ARBA" id="ARBA00022777"/>
    </source>
</evidence>
<keyword evidence="2" id="KW-0808">Transferase</keyword>
<proteinExistence type="inferred from homology"/>
<evidence type="ECO:0000256" key="5">
    <source>
        <dbReference type="ARBA" id="ARBA00022840"/>
    </source>
</evidence>
<evidence type="ECO:0000313" key="9">
    <source>
        <dbReference type="Proteomes" id="UP001343724"/>
    </source>
</evidence>
<dbReference type="InterPro" id="IPR043129">
    <property type="entry name" value="ATPase_NBD"/>
</dbReference>
<keyword evidence="4 8" id="KW-0418">Kinase</keyword>
<feature type="domain" description="Carbohydrate kinase FGGY N-terminal" evidence="7">
    <location>
        <begin position="13"/>
        <end position="251"/>
    </location>
</feature>
<keyword evidence="5" id="KW-0067">ATP-binding</keyword>
<name>A0ABU6IWI3_9ACTN</name>
<dbReference type="PANTHER" id="PTHR43095:SF2">
    <property type="entry name" value="GLUCONOKINASE"/>
    <property type="match status" value="1"/>
</dbReference>
<comment type="similarity">
    <text evidence="1">Belongs to the FGGY kinase family.</text>
</comment>
<dbReference type="CDD" id="cd07771">
    <property type="entry name" value="ASKHA_NBD_FGGY_RhaB-like"/>
    <property type="match status" value="1"/>
</dbReference>
<protein>
    <submittedName>
        <fullName evidence="8">FGGY family carbohydrate kinase</fullName>
    </submittedName>
</protein>
<keyword evidence="6" id="KW-0684">Rhamnose metabolism</keyword>
<dbReference type="RefSeq" id="WP_326454339.1">
    <property type="nucleotide sequence ID" value="NZ_JAYMFH010000002.1"/>
</dbReference>
<keyword evidence="3" id="KW-0547">Nucleotide-binding</keyword>
<evidence type="ECO:0000256" key="3">
    <source>
        <dbReference type="ARBA" id="ARBA00022741"/>
    </source>
</evidence>
<evidence type="ECO:0000256" key="1">
    <source>
        <dbReference type="ARBA" id="ARBA00009156"/>
    </source>
</evidence>
<feature type="non-terminal residue" evidence="8">
    <location>
        <position position="286"/>
    </location>
</feature>